<dbReference type="RefSeq" id="WP_289387030.1">
    <property type="nucleotide sequence ID" value="NZ_JAUCBM010000004.1"/>
</dbReference>
<accession>A0ABW3V7Y5</accession>
<reference evidence="3" key="1">
    <citation type="journal article" date="2019" name="Int. J. Syst. Evol. Microbiol.">
        <title>The Global Catalogue of Microorganisms (GCM) 10K type strain sequencing project: providing services to taxonomists for standard genome sequencing and annotation.</title>
        <authorList>
            <consortium name="The Broad Institute Genomics Platform"/>
            <consortium name="The Broad Institute Genome Sequencing Center for Infectious Disease"/>
            <person name="Wu L."/>
            <person name="Ma J."/>
        </authorList>
    </citation>
    <scope>NUCLEOTIDE SEQUENCE [LARGE SCALE GENOMIC DNA]</scope>
    <source>
        <strain evidence="3">CCUG 49584</strain>
    </source>
</reference>
<gene>
    <name evidence="2" type="ORF">ACFQ35_18935</name>
</gene>
<evidence type="ECO:0000313" key="3">
    <source>
        <dbReference type="Proteomes" id="UP001597263"/>
    </source>
</evidence>
<organism evidence="2 3">
    <name type="scientific">Pseudochrobactrum kiredjianiae</name>
    <dbReference type="NCBI Taxonomy" id="386305"/>
    <lineage>
        <taxon>Bacteria</taxon>
        <taxon>Pseudomonadati</taxon>
        <taxon>Pseudomonadota</taxon>
        <taxon>Alphaproteobacteria</taxon>
        <taxon>Hyphomicrobiales</taxon>
        <taxon>Brucellaceae</taxon>
        <taxon>Pseudochrobactrum</taxon>
    </lineage>
</organism>
<keyword evidence="3" id="KW-1185">Reference proteome</keyword>
<name>A0ABW3V7Y5_9HYPH</name>
<comment type="caution">
    <text evidence="2">The sequence shown here is derived from an EMBL/GenBank/DDBJ whole genome shotgun (WGS) entry which is preliminary data.</text>
</comment>
<protein>
    <submittedName>
        <fullName evidence="2">Uncharacterized protein</fullName>
    </submittedName>
</protein>
<evidence type="ECO:0000313" key="2">
    <source>
        <dbReference type="EMBL" id="MFD1229223.1"/>
    </source>
</evidence>
<dbReference type="Proteomes" id="UP001597263">
    <property type="component" value="Unassembled WGS sequence"/>
</dbReference>
<sequence>MPEGDLFAGRDCPSPLSVDGQVRSRENIRTTGGLPALLIKPER</sequence>
<evidence type="ECO:0000256" key="1">
    <source>
        <dbReference type="SAM" id="MobiDB-lite"/>
    </source>
</evidence>
<dbReference type="EMBL" id="JBHTMA010000040">
    <property type="protein sequence ID" value="MFD1229223.1"/>
    <property type="molecule type" value="Genomic_DNA"/>
</dbReference>
<proteinExistence type="predicted"/>
<feature type="region of interest" description="Disordered" evidence="1">
    <location>
        <begin position="1"/>
        <end position="25"/>
    </location>
</feature>